<evidence type="ECO:0000313" key="2">
    <source>
        <dbReference type="Proteomes" id="UP000184499"/>
    </source>
</evidence>
<dbReference type="Proteomes" id="UP000184499">
    <property type="component" value="Unassembled WGS sequence"/>
</dbReference>
<proteinExistence type="predicted"/>
<evidence type="ECO:0000313" key="1">
    <source>
        <dbReference type="EMBL" id="OJJ66849.1"/>
    </source>
</evidence>
<name>A0A1L9U5B0_ASPBC</name>
<reference evidence="2" key="1">
    <citation type="journal article" date="2017" name="Genome Biol.">
        <title>Comparative genomics reveals high biological diversity and specific adaptations in the industrially and medically important fungal genus Aspergillus.</title>
        <authorList>
            <person name="de Vries R.P."/>
            <person name="Riley R."/>
            <person name="Wiebenga A."/>
            <person name="Aguilar-Osorio G."/>
            <person name="Amillis S."/>
            <person name="Uchima C.A."/>
            <person name="Anderluh G."/>
            <person name="Asadollahi M."/>
            <person name="Askin M."/>
            <person name="Barry K."/>
            <person name="Battaglia E."/>
            <person name="Bayram O."/>
            <person name="Benocci T."/>
            <person name="Braus-Stromeyer S.A."/>
            <person name="Caldana C."/>
            <person name="Canovas D."/>
            <person name="Cerqueira G.C."/>
            <person name="Chen F."/>
            <person name="Chen W."/>
            <person name="Choi C."/>
            <person name="Clum A."/>
            <person name="Dos Santos R.A."/>
            <person name="Damasio A.R."/>
            <person name="Diallinas G."/>
            <person name="Emri T."/>
            <person name="Fekete E."/>
            <person name="Flipphi M."/>
            <person name="Freyberg S."/>
            <person name="Gallo A."/>
            <person name="Gournas C."/>
            <person name="Habgood R."/>
            <person name="Hainaut M."/>
            <person name="Harispe M.L."/>
            <person name="Henrissat B."/>
            <person name="Hilden K.S."/>
            <person name="Hope R."/>
            <person name="Hossain A."/>
            <person name="Karabika E."/>
            <person name="Karaffa L."/>
            <person name="Karanyi Z."/>
            <person name="Krasevec N."/>
            <person name="Kuo A."/>
            <person name="Kusch H."/>
            <person name="LaButti K."/>
            <person name="Lagendijk E.L."/>
            <person name="Lapidus A."/>
            <person name="Levasseur A."/>
            <person name="Lindquist E."/>
            <person name="Lipzen A."/>
            <person name="Logrieco A.F."/>
            <person name="MacCabe A."/>
            <person name="Maekelae M.R."/>
            <person name="Malavazi I."/>
            <person name="Melin P."/>
            <person name="Meyer V."/>
            <person name="Mielnichuk N."/>
            <person name="Miskei M."/>
            <person name="Molnar A.P."/>
            <person name="Mule G."/>
            <person name="Ngan C.Y."/>
            <person name="Orejas M."/>
            <person name="Orosz E."/>
            <person name="Ouedraogo J.P."/>
            <person name="Overkamp K.M."/>
            <person name="Park H.-S."/>
            <person name="Perrone G."/>
            <person name="Piumi F."/>
            <person name="Punt P.J."/>
            <person name="Ram A.F."/>
            <person name="Ramon A."/>
            <person name="Rauscher S."/>
            <person name="Record E."/>
            <person name="Riano-Pachon D.M."/>
            <person name="Robert V."/>
            <person name="Roehrig J."/>
            <person name="Ruller R."/>
            <person name="Salamov A."/>
            <person name="Salih N.S."/>
            <person name="Samson R.A."/>
            <person name="Sandor E."/>
            <person name="Sanguinetti M."/>
            <person name="Schuetze T."/>
            <person name="Sepcic K."/>
            <person name="Shelest E."/>
            <person name="Sherlock G."/>
            <person name="Sophianopoulou V."/>
            <person name="Squina F.M."/>
            <person name="Sun H."/>
            <person name="Susca A."/>
            <person name="Todd R.B."/>
            <person name="Tsang A."/>
            <person name="Unkles S.E."/>
            <person name="van de Wiele N."/>
            <person name="van Rossen-Uffink D."/>
            <person name="Oliveira J.V."/>
            <person name="Vesth T.C."/>
            <person name="Visser J."/>
            <person name="Yu J.-H."/>
            <person name="Zhou M."/>
            <person name="Andersen M.R."/>
            <person name="Archer D.B."/>
            <person name="Baker S.E."/>
            <person name="Benoit I."/>
            <person name="Brakhage A.A."/>
            <person name="Braus G.H."/>
            <person name="Fischer R."/>
            <person name="Frisvad J.C."/>
            <person name="Goldman G.H."/>
            <person name="Houbraken J."/>
            <person name="Oakley B."/>
            <person name="Pocsi I."/>
            <person name="Scazzocchio C."/>
            <person name="Seiboth B."/>
            <person name="vanKuyk P.A."/>
            <person name="Wortman J."/>
            <person name="Dyer P.S."/>
            <person name="Grigoriev I.V."/>
        </authorList>
    </citation>
    <scope>NUCLEOTIDE SEQUENCE [LARGE SCALE GENOMIC DNA]</scope>
    <source>
        <strain evidence="2">CBS 101740 / IMI 381727 / IBT 21946</strain>
    </source>
</reference>
<protein>
    <submittedName>
        <fullName evidence="1">Uncharacterized protein</fullName>
    </submittedName>
</protein>
<gene>
    <name evidence="1" type="ORF">ASPBRDRAFT_162466</name>
</gene>
<organism evidence="1 2">
    <name type="scientific">Aspergillus brasiliensis (strain CBS 101740 / IMI 381727 / IBT 21946)</name>
    <dbReference type="NCBI Taxonomy" id="767769"/>
    <lineage>
        <taxon>Eukaryota</taxon>
        <taxon>Fungi</taxon>
        <taxon>Dikarya</taxon>
        <taxon>Ascomycota</taxon>
        <taxon>Pezizomycotina</taxon>
        <taxon>Eurotiomycetes</taxon>
        <taxon>Eurotiomycetidae</taxon>
        <taxon>Eurotiales</taxon>
        <taxon>Aspergillaceae</taxon>
        <taxon>Aspergillus</taxon>
        <taxon>Aspergillus subgen. Circumdati</taxon>
    </lineage>
</organism>
<dbReference type="EMBL" id="KV878696">
    <property type="protein sequence ID" value="OJJ66849.1"/>
    <property type="molecule type" value="Genomic_DNA"/>
</dbReference>
<keyword evidence="2" id="KW-1185">Reference proteome</keyword>
<dbReference type="RefSeq" id="XP_067474098.1">
    <property type="nucleotide sequence ID" value="XM_067619503.1"/>
</dbReference>
<accession>A0A1L9U5B0</accession>
<sequence>MLGYKQLAGLPSCARASLPIGGWRCMRDNVSAPIEYSTTHRNVNVKIHTVWLDGYPSNFQSLLGPMYDSGVTMGDR</sequence>
<dbReference type="GeneID" id="93571991"/>
<dbReference type="AlphaFoldDB" id="A0A1L9U5B0"/>
<dbReference type="VEuPathDB" id="FungiDB:ASPBRDRAFT_162466"/>